<dbReference type="EMBL" id="MT993628">
    <property type="protein sequence ID" value="QOV05612.1"/>
    <property type="molecule type" value="Genomic_DNA"/>
</dbReference>
<dbReference type="PANTHER" id="PTHR34413">
    <property type="entry name" value="PROPHAGE TAIL FIBER ASSEMBLY PROTEIN HOMOLOG TFAE-RELATED-RELATED"/>
    <property type="match status" value="1"/>
</dbReference>
<sequence length="198" mass="21771">MTTAIFNENQLASQAGTATVYNFDGTSREYIGSTVEYFAIGVGIPADSALDEPLAAKAGFAVRRNTARDGWEYVPDYRGSDVYEKSTGKKRTLTQLGDYPDDVTPLAPATPYDVWNGSAWVTDEAAQKAAQIAQAELTKTRLLSSAKNTISLWQTELQLGIISDDDKAQLIVWMRYIQALQKVDTKTAPDIAWPEQPQ</sequence>
<organism evidence="1">
    <name type="scientific">feces metagenome</name>
    <dbReference type="NCBI Taxonomy" id="1861841"/>
    <lineage>
        <taxon>unclassified sequences</taxon>
        <taxon>metagenomes</taxon>
        <taxon>organismal metagenomes</taxon>
    </lineage>
</organism>
<proteinExistence type="predicted"/>
<dbReference type="InterPro" id="IPR003458">
    <property type="entry name" value="Phage_T4_Gp38_tail_assem"/>
</dbReference>
<dbReference type="AlphaFoldDB" id="A0A7M2QM73"/>
<reference evidence="1" key="1">
    <citation type="submission" date="2020-09" db="EMBL/GenBank/DDBJ databases">
        <authorList>
            <person name="Eze J.U."/>
            <person name="Rahube T.O."/>
        </authorList>
    </citation>
    <scope>NUCLEOTIDE SEQUENCE</scope>
</reference>
<protein>
    <recommendedName>
        <fullName evidence="2">Tail fiber assembly protein</fullName>
    </recommendedName>
</protein>
<accession>A0A7M2QM73</accession>
<name>A0A7M2QM73_9ZZZZ</name>
<dbReference type="InterPro" id="IPR051220">
    <property type="entry name" value="TFA_Chaperone"/>
</dbReference>
<evidence type="ECO:0008006" key="2">
    <source>
        <dbReference type="Google" id="ProtNLM"/>
    </source>
</evidence>
<dbReference type="PANTHER" id="PTHR34413:SF2">
    <property type="entry name" value="PROPHAGE TAIL FIBER ASSEMBLY PROTEIN HOMOLOG TFAE-RELATED"/>
    <property type="match status" value="1"/>
</dbReference>
<evidence type="ECO:0000313" key="1">
    <source>
        <dbReference type="EMBL" id="QOV05612.1"/>
    </source>
</evidence>
<dbReference type="Pfam" id="PF02413">
    <property type="entry name" value="Caudo_TAP"/>
    <property type="match status" value="1"/>
</dbReference>